<proteinExistence type="predicted"/>
<evidence type="ECO:0000313" key="1">
    <source>
        <dbReference type="EMBL" id="UYP20756.1"/>
    </source>
</evidence>
<organism evidence="1 2">
    <name type="scientific">Rhodococcus sacchari</name>
    <dbReference type="NCBI Taxonomy" id="2962047"/>
    <lineage>
        <taxon>Bacteria</taxon>
        <taxon>Bacillati</taxon>
        <taxon>Actinomycetota</taxon>
        <taxon>Actinomycetes</taxon>
        <taxon>Mycobacteriales</taxon>
        <taxon>Nocardiaceae</taxon>
        <taxon>Rhodococcus</taxon>
    </lineage>
</organism>
<gene>
    <name evidence="1" type="ORF">OED52_09680</name>
</gene>
<protein>
    <submittedName>
        <fullName evidence="1">1-phosphofructokinase family hexose kinase</fullName>
    </submittedName>
</protein>
<accession>A0ACD4DL52</accession>
<evidence type="ECO:0000313" key="2">
    <source>
        <dbReference type="Proteomes" id="UP001156484"/>
    </source>
</evidence>
<dbReference type="EMBL" id="CP107551">
    <property type="protein sequence ID" value="UYP20756.1"/>
    <property type="molecule type" value="Genomic_DNA"/>
</dbReference>
<name>A0ACD4DL52_9NOCA</name>
<dbReference type="Proteomes" id="UP001156484">
    <property type="component" value="Chromosome"/>
</dbReference>
<keyword evidence="2" id="KW-1185">Reference proteome</keyword>
<reference evidence="1" key="1">
    <citation type="submission" date="2022-10" db="EMBL/GenBank/DDBJ databases">
        <title>Rhodococcus ferula Z13 complete genome.</title>
        <authorList>
            <person name="Long X."/>
            <person name="Zang M."/>
        </authorList>
    </citation>
    <scope>NUCLEOTIDE SEQUENCE</scope>
    <source>
        <strain evidence="1">Z13</strain>
    </source>
</reference>
<sequence>MPDIVTLTLNPALDVTTFTDAVVPTRKLRCDEPLYDAGGGGVNVAKVARVLGVSAAAVYPAGGARGEQMSGLLDDDRIEEHIVPIAGSTRECFTAIDRTSGQEYRFVTPGPELTAEEQERCLATLEKVAEGAKFVVASGSFPPGVPGTFVRRIAVVAREAGARFVLDSSGDALTSIDSGVFLVKPSLDELCEWAGRDLPTTGEQVAAARELVTSGVTEVVVVSLGADGAILVTADEAVHVPALAVKVRSAVGAGDSMVAGLVVGLLQERSLYDALALGTACATAALLTAGSHVCRREDIDRFDVLARATRSATR</sequence>